<dbReference type="Proteomes" id="UP001162483">
    <property type="component" value="Unassembled WGS sequence"/>
</dbReference>
<dbReference type="EMBL" id="CATNWA010015073">
    <property type="protein sequence ID" value="CAI9579201.1"/>
    <property type="molecule type" value="Genomic_DNA"/>
</dbReference>
<gene>
    <name evidence="1" type="ORF">SPARVUS_LOCUS9039573</name>
</gene>
<comment type="caution">
    <text evidence="1">The sequence shown here is derived from an EMBL/GenBank/DDBJ whole genome shotgun (WGS) entry which is preliminary data.</text>
</comment>
<protein>
    <submittedName>
        <fullName evidence="1">Uncharacterized protein</fullName>
    </submittedName>
</protein>
<keyword evidence="2" id="KW-1185">Reference proteome</keyword>
<evidence type="ECO:0000313" key="1">
    <source>
        <dbReference type="EMBL" id="CAI9579201.1"/>
    </source>
</evidence>
<evidence type="ECO:0000313" key="2">
    <source>
        <dbReference type="Proteomes" id="UP001162483"/>
    </source>
</evidence>
<reference evidence="1" key="1">
    <citation type="submission" date="2023-05" db="EMBL/GenBank/DDBJ databases">
        <authorList>
            <person name="Stuckert A."/>
        </authorList>
    </citation>
    <scope>NUCLEOTIDE SEQUENCE</scope>
</reference>
<organism evidence="1 2">
    <name type="scientific">Staurois parvus</name>
    <dbReference type="NCBI Taxonomy" id="386267"/>
    <lineage>
        <taxon>Eukaryota</taxon>
        <taxon>Metazoa</taxon>
        <taxon>Chordata</taxon>
        <taxon>Craniata</taxon>
        <taxon>Vertebrata</taxon>
        <taxon>Euteleostomi</taxon>
        <taxon>Amphibia</taxon>
        <taxon>Batrachia</taxon>
        <taxon>Anura</taxon>
        <taxon>Neobatrachia</taxon>
        <taxon>Ranoidea</taxon>
        <taxon>Ranidae</taxon>
        <taxon>Staurois</taxon>
    </lineage>
</organism>
<name>A0ABN9E6E0_9NEOB</name>
<accession>A0ABN9E6E0</accession>
<sequence length="52" mass="5821">MILHFQEGCFVYQQPSSLSAWAHCSRWLSRAIQSSVITVKHTPPSKALPAHS</sequence>
<proteinExistence type="predicted"/>